<dbReference type="InterPro" id="IPR025559">
    <property type="entry name" value="Eis_dom"/>
</dbReference>
<evidence type="ECO:0000313" key="3">
    <source>
        <dbReference type="Proteomes" id="UP000028725"/>
    </source>
</evidence>
<dbReference type="RefSeq" id="WP_044196538.1">
    <property type="nucleotide sequence ID" value="NZ_JMCB01000019.1"/>
</dbReference>
<comment type="caution">
    <text evidence="2">The sequence shown here is derived from an EMBL/GenBank/DDBJ whole genome shotgun (WGS) entry which is preliminary data.</text>
</comment>
<dbReference type="PANTHER" id="PTHR37817:SF1">
    <property type="entry name" value="N-ACETYLTRANSFERASE EIS"/>
    <property type="match status" value="1"/>
</dbReference>
<evidence type="ECO:0000259" key="1">
    <source>
        <dbReference type="PROSITE" id="PS51186"/>
    </source>
</evidence>
<dbReference type="InterPro" id="IPR041380">
    <property type="entry name" value="Acetyltransf_17"/>
</dbReference>
<protein>
    <recommendedName>
        <fullName evidence="1">N-acetyltransferase domain-containing protein</fullName>
    </recommendedName>
</protein>
<dbReference type="Gene3D" id="3.30.1050.10">
    <property type="entry name" value="SCP2 sterol-binding domain"/>
    <property type="match status" value="1"/>
</dbReference>
<dbReference type="SUPFAM" id="SSF55729">
    <property type="entry name" value="Acyl-CoA N-acyltransferases (Nat)"/>
    <property type="match status" value="1"/>
</dbReference>
<proteinExistence type="predicted"/>
<dbReference type="STRING" id="394096.DB31_2983"/>
<evidence type="ECO:0000313" key="2">
    <source>
        <dbReference type="EMBL" id="KFE62924.1"/>
    </source>
</evidence>
<dbReference type="Pfam" id="PF17668">
    <property type="entry name" value="Acetyltransf_17"/>
    <property type="match status" value="1"/>
</dbReference>
<dbReference type="GO" id="GO:0034069">
    <property type="term" value="F:aminoglycoside N-acetyltransferase activity"/>
    <property type="evidence" value="ECO:0007669"/>
    <property type="project" value="TreeGrafter"/>
</dbReference>
<dbReference type="PROSITE" id="PS51186">
    <property type="entry name" value="GNAT"/>
    <property type="match status" value="1"/>
</dbReference>
<dbReference type="GO" id="GO:0030649">
    <property type="term" value="P:aminoglycoside antibiotic catabolic process"/>
    <property type="evidence" value="ECO:0007669"/>
    <property type="project" value="TreeGrafter"/>
</dbReference>
<keyword evidence="3" id="KW-1185">Reference proteome</keyword>
<dbReference type="InterPro" id="IPR000182">
    <property type="entry name" value="GNAT_dom"/>
</dbReference>
<dbReference type="Pfam" id="PF13530">
    <property type="entry name" value="SCP2_2"/>
    <property type="match status" value="1"/>
</dbReference>
<dbReference type="Proteomes" id="UP000028725">
    <property type="component" value="Unassembled WGS sequence"/>
</dbReference>
<dbReference type="AlphaFoldDB" id="A0A085W5G1"/>
<dbReference type="OrthoDB" id="3498897at2"/>
<dbReference type="InterPro" id="IPR051554">
    <property type="entry name" value="Acetyltransferase_Eis"/>
</dbReference>
<dbReference type="Gene3D" id="3.40.630.30">
    <property type="match status" value="2"/>
</dbReference>
<name>A0A085W5G1_9BACT</name>
<accession>A0A085W5G1</accession>
<gene>
    <name evidence="2" type="ORF">DB31_2983</name>
</gene>
<dbReference type="InterPro" id="IPR036527">
    <property type="entry name" value="SCP2_sterol-bd_dom_sf"/>
</dbReference>
<reference evidence="2 3" key="1">
    <citation type="submission" date="2014-04" db="EMBL/GenBank/DDBJ databases">
        <title>Genome assembly of Hyalangium minutum DSM 14724.</title>
        <authorList>
            <person name="Sharma G."/>
            <person name="Subramanian S."/>
        </authorList>
    </citation>
    <scope>NUCLEOTIDE SEQUENCE [LARGE SCALE GENOMIC DNA]</scope>
    <source>
        <strain evidence="2 3">DSM 14724</strain>
    </source>
</reference>
<organism evidence="2 3">
    <name type="scientific">Hyalangium minutum</name>
    <dbReference type="NCBI Taxonomy" id="394096"/>
    <lineage>
        <taxon>Bacteria</taxon>
        <taxon>Pseudomonadati</taxon>
        <taxon>Myxococcota</taxon>
        <taxon>Myxococcia</taxon>
        <taxon>Myxococcales</taxon>
        <taxon>Cystobacterineae</taxon>
        <taxon>Archangiaceae</taxon>
        <taxon>Hyalangium</taxon>
    </lineage>
</organism>
<sequence>METGRPEFGPPGEGEEQAAVADIMAQAFAMTPQEGAAWLEKAGRSNLRVLRERGTVTATALPIHMGQWFGGRRVAMAGIGGVGVAPGARGGGAATRLMQRTLQELRSLGFPISVLYPATQPLYRRVGYEQAGARFESRVQASRLDFKERTPQVRPVKPADLPAVQELYRRHASTRQGYLDRGSYVWDRVFHPRSETAYGFVLEGAQGLEGYVWLVRRRKMDLLQELFLTDYVVATPAAGRRLLAFLGDHRSLAQEVVWTGGPMDPLLLLMREQTYQVKLLFHWMMRVLDVPAALEARGYPAGVSGTLHLHVEDDLFPENRGSFTLEVSGGTGHVQRGGGGLMSLDVRALAPLYTGFLTADALRSVGSLVADDATVRLAATLFSGPPPSLPDMF</sequence>
<dbReference type="InterPro" id="IPR016181">
    <property type="entry name" value="Acyl_CoA_acyltransferase"/>
</dbReference>
<feature type="domain" description="N-acetyltransferase" evidence="1">
    <location>
        <begin position="6"/>
        <end position="160"/>
    </location>
</feature>
<dbReference type="SUPFAM" id="SSF55718">
    <property type="entry name" value="SCP-like"/>
    <property type="match status" value="1"/>
</dbReference>
<dbReference type="PATRIC" id="fig|394096.3.peg.7308"/>
<dbReference type="Pfam" id="PF13527">
    <property type="entry name" value="Acetyltransf_9"/>
    <property type="match status" value="1"/>
</dbReference>
<dbReference type="PANTHER" id="PTHR37817">
    <property type="entry name" value="N-ACETYLTRANSFERASE EIS"/>
    <property type="match status" value="1"/>
</dbReference>
<dbReference type="EMBL" id="JMCB01000019">
    <property type="protein sequence ID" value="KFE62924.1"/>
    <property type="molecule type" value="Genomic_DNA"/>
</dbReference>